<keyword evidence="1" id="KW-0175">Coiled coil</keyword>
<feature type="coiled-coil region" evidence="1">
    <location>
        <begin position="33"/>
        <end position="64"/>
    </location>
</feature>
<proteinExistence type="predicted"/>
<keyword evidence="2" id="KW-1133">Transmembrane helix</keyword>
<feature type="transmembrane region" description="Helical" evidence="2">
    <location>
        <begin position="6"/>
        <end position="23"/>
    </location>
</feature>
<dbReference type="HOGENOM" id="CLU_2465562_0_0_3"/>
<protein>
    <submittedName>
        <fullName evidence="3">Uncharacterized protein</fullName>
    </submittedName>
</protein>
<dbReference type="Proteomes" id="UP000003613">
    <property type="component" value="Unassembled WGS sequence"/>
</dbReference>
<dbReference type="EMBL" id="CAIM01000334">
    <property type="protein sequence ID" value="CCI18532.1"/>
    <property type="molecule type" value="Genomic_DNA"/>
</dbReference>
<sequence length="88" mass="10287">MSVKVEIIISLTIALVSGTIYLIKISLQLKDYFEKIENAIHQIKADLEHDNEKQDEAISQIKKQVNYLHSNLSRLSPENFHWPNFMDF</sequence>
<dbReference type="RefSeq" id="WP_002785213.1">
    <property type="nucleotide sequence ID" value="NZ_HE973314.1"/>
</dbReference>
<keyword evidence="2" id="KW-0472">Membrane</keyword>
<organism evidence="3 4">
    <name type="scientific">Microcystis aeruginosa PCC 9807</name>
    <dbReference type="NCBI Taxonomy" id="1160283"/>
    <lineage>
        <taxon>Bacteria</taxon>
        <taxon>Bacillati</taxon>
        <taxon>Cyanobacteriota</taxon>
        <taxon>Cyanophyceae</taxon>
        <taxon>Oscillatoriophycideae</taxon>
        <taxon>Chroococcales</taxon>
        <taxon>Microcystaceae</taxon>
        <taxon>Microcystis</taxon>
    </lineage>
</organism>
<dbReference type="AlphaFoldDB" id="I4H908"/>
<comment type="caution">
    <text evidence="3">The sequence shown here is derived from an EMBL/GenBank/DDBJ whole genome shotgun (WGS) entry which is preliminary data.</text>
</comment>
<name>I4H908_MICAE</name>
<keyword evidence="2" id="KW-0812">Transmembrane</keyword>
<accession>I4H908</accession>
<evidence type="ECO:0000313" key="4">
    <source>
        <dbReference type="Proteomes" id="UP000003613"/>
    </source>
</evidence>
<evidence type="ECO:0000256" key="2">
    <source>
        <dbReference type="SAM" id="Phobius"/>
    </source>
</evidence>
<reference evidence="3 4" key="1">
    <citation type="submission" date="2012-04" db="EMBL/GenBank/DDBJ databases">
        <authorList>
            <person name="Genoscope - CEA"/>
        </authorList>
    </citation>
    <scope>NUCLEOTIDE SEQUENCE [LARGE SCALE GENOMIC DNA]</scope>
    <source>
        <strain evidence="3 4">9807</strain>
    </source>
</reference>
<gene>
    <name evidence="3" type="ORF">MICAF_40015</name>
</gene>
<evidence type="ECO:0000256" key="1">
    <source>
        <dbReference type="SAM" id="Coils"/>
    </source>
</evidence>
<evidence type="ECO:0000313" key="3">
    <source>
        <dbReference type="EMBL" id="CCI18532.1"/>
    </source>
</evidence>